<dbReference type="AlphaFoldDB" id="A0A1C1C9Y8"/>
<gene>
    <name evidence="1" type="ORF">CLCR_06154</name>
</gene>
<reference evidence="2" key="1">
    <citation type="submission" date="2015-07" db="EMBL/GenBank/DDBJ databases">
        <authorList>
            <person name="Teixeira M.M."/>
            <person name="Souza R.C."/>
            <person name="Almeida L.G."/>
            <person name="Vicente V.A."/>
            <person name="de Hoog S."/>
            <person name="Bocca A.L."/>
            <person name="de Almeida S.R."/>
            <person name="Vasconcelos A.T."/>
            <person name="Felipe M.S."/>
        </authorList>
    </citation>
    <scope>NUCLEOTIDE SEQUENCE [LARGE SCALE GENOMIC DNA]</scope>
    <source>
        <strain evidence="2">KSF</strain>
    </source>
</reference>
<sequence length="268" mass="29966">MPITFINRSTHNFHPPTELAAINAHHAHTRHQKRRRAIEDAARRQNARILSYVVTERERESDDVAAEGDADANDQVYSQQHAANSNTTDALVFCLPPWQRPRQIGTLRDDPFWTLPVANTHSAMTAFDYHFQVMCPLALGLGNYNQRQHQIMRLHVLETAMYCSSMIAFGLVMQSLHVHCAARLSREAVHHVNNAVGGLRAAVGNLDPRVGTSDIVLATIFPMAVVYRMLNDYDAFNAHVEGVRRIVALRGGLDNLGWEGFLKISAVG</sequence>
<evidence type="ECO:0000313" key="1">
    <source>
        <dbReference type="EMBL" id="OCT45287.1"/>
    </source>
</evidence>
<dbReference type="EMBL" id="LGRB01000020">
    <property type="protein sequence ID" value="OCT45287.1"/>
    <property type="molecule type" value="Genomic_DNA"/>
</dbReference>
<organism evidence="1 2">
    <name type="scientific">Cladophialophora carrionii</name>
    <dbReference type="NCBI Taxonomy" id="86049"/>
    <lineage>
        <taxon>Eukaryota</taxon>
        <taxon>Fungi</taxon>
        <taxon>Dikarya</taxon>
        <taxon>Ascomycota</taxon>
        <taxon>Pezizomycotina</taxon>
        <taxon>Eurotiomycetes</taxon>
        <taxon>Chaetothyriomycetidae</taxon>
        <taxon>Chaetothyriales</taxon>
        <taxon>Herpotrichiellaceae</taxon>
        <taxon>Cladophialophora</taxon>
    </lineage>
</organism>
<name>A0A1C1C9Y8_9EURO</name>
<accession>A0A1C1C9Y8</accession>
<evidence type="ECO:0000313" key="2">
    <source>
        <dbReference type="Proteomes" id="UP000094526"/>
    </source>
</evidence>
<comment type="caution">
    <text evidence="1">The sequence shown here is derived from an EMBL/GenBank/DDBJ whole genome shotgun (WGS) entry which is preliminary data.</text>
</comment>
<keyword evidence="2" id="KW-1185">Reference proteome</keyword>
<proteinExistence type="predicted"/>
<protein>
    <submittedName>
        <fullName evidence="1">Uncharacterized protein</fullName>
    </submittedName>
</protein>
<dbReference type="Proteomes" id="UP000094526">
    <property type="component" value="Unassembled WGS sequence"/>
</dbReference>
<dbReference type="VEuPathDB" id="FungiDB:CLCR_06154"/>
<dbReference type="VEuPathDB" id="FungiDB:G647_07936"/>
<dbReference type="PANTHER" id="PTHR37540">
    <property type="entry name" value="TRANSCRIPTION FACTOR (ACR-2), PUTATIVE-RELATED-RELATED"/>
    <property type="match status" value="1"/>
</dbReference>
<dbReference type="OrthoDB" id="4158087at2759"/>